<proteinExistence type="predicted"/>
<dbReference type="InterPro" id="IPR051908">
    <property type="entry name" value="Ribosomal_N-acetyltransferase"/>
</dbReference>
<feature type="domain" description="N-acetyltransferase" evidence="1">
    <location>
        <begin position="27"/>
        <end position="185"/>
    </location>
</feature>
<dbReference type="RefSeq" id="WP_267535935.1">
    <property type="nucleotide sequence ID" value="NZ_JAPNKA010000001.1"/>
</dbReference>
<reference evidence="2 3" key="1">
    <citation type="submission" date="2022-11" db="EMBL/GenBank/DDBJ databases">
        <title>Minimal conservation of predation-associated metabolite biosynthetic gene clusters underscores biosynthetic potential of Myxococcota including descriptions for ten novel species: Archangium lansinium sp. nov., Myxococcus landrumus sp. nov., Nannocystis bai.</title>
        <authorList>
            <person name="Ahearne A."/>
            <person name="Stevens C."/>
            <person name="Phillips K."/>
        </authorList>
    </citation>
    <scope>NUCLEOTIDE SEQUENCE [LARGE SCALE GENOMIC DNA]</scope>
    <source>
        <strain evidence="2 3">MIWBW</strain>
    </source>
</reference>
<dbReference type="InterPro" id="IPR016181">
    <property type="entry name" value="Acyl_CoA_acyltransferase"/>
</dbReference>
<dbReference type="PANTHER" id="PTHR43441">
    <property type="entry name" value="RIBOSOMAL-PROTEIN-SERINE ACETYLTRANSFERASE"/>
    <property type="match status" value="1"/>
</dbReference>
<dbReference type="EMBL" id="JAPNKA010000001">
    <property type="protein sequence ID" value="MCY1077082.1"/>
    <property type="molecule type" value="Genomic_DNA"/>
</dbReference>
<evidence type="ECO:0000313" key="2">
    <source>
        <dbReference type="EMBL" id="MCY1077082.1"/>
    </source>
</evidence>
<dbReference type="InterPro" id="IPR000182">
    <property type="entry name" value="GNAT_dom"/>
</dbReference>
<dbReference type="PROSITE" id="PS51186">
    <property type="entry name" value="GNAT"/>
    <property type="match status" value="1"/>
</dbReference>
<name>A0ABT4A634_9BACT</name>
<dbReference type="SUPFAM" id="SSF55729">
    <property type="entry name" value="Acyl-CoA N-acyltransferases (Nat)"/>
    <property type="match status" value="1"/>
</dbReference>
<dbReference type="PANTHER" id="PTHR43441:SF10">
    <property type="entry name" value="ACETYLTRANSFERASE"/>
    <property type="match status" value="1"/>
</dbReference>
<dbReference type="Gene3D" id="3.40.630.30">
    <property type="match status" value="1"/>
</dbReference>
<gene>
    <name evidence="2" type="ORF">OV287_21615</name>
</gene>
<dbReference type="Proteomes" id="UP001207654">
    <property type="component" value="Unassembled WGS sequence"/>
</dbReference>
<keyword evidence="3" id="KW-1185">Reference proteome</keyword>
<evidence type="ECO:0000259" key="1">
    <source>
        <dbReference type="PROSITE" id="PS51186"/>
    </source>
</evidence>
<evidence type="ECO:0000313" key="3">
    <source>
        <dbReference type="Proteomes" id="UP001207654"/>
    </source>
</evidence>
<sequence length="192" mass="20607">MFFPVPPPPRLAEGTLSLHPWQPDLATALVEAVHESVASVGRWLPWCHADYGPADADAWIAQCGDGWAAGGHFAFAIIEETTGTLLGGTGLNRIDRVNRNANLGYWVRQSRQGQGIAARAAGLATRFGFGQLGLVRIEIVIQPDNQPSLRIAEKLGARFEAVARQRICLHGQARDAAVYGLIPADLARVPAA</sequence>
<comment type="caution">
    <text evidence="2">The sequence shown here is derived from an EMBL/GenBank/DDBJ whole genome shotgun (WGS) entry which is preliminary data.</text>
</comment>
<protein>
    <submittedName>
        <fullName evidence="2">GNAT family protein</fullName>
    </submittedName>
</protein>
<accession>A0ABT4A634</accession>
<dbReference type="Pfam" id="PF13302">
    <property type="entry name" value="Acetyltransf_3"/>
    <property type="match status" value="1"/>
</dbReference>
<organism evidence="2 3">
    <name type="scientific">Archangium lansingense</name>
    <dbReference type="NCBI Taxonomy" id="2995310"/>
    <lineage>
        <taxon>Bacteria</taxon>
        <taxon>Pseudomonadati</taxon>
        <taxon>Myxococcota</taxon>
        <taxon>Myxococcia</taxon>
        <taxon>Myxococcales</taxon>
        <taxon>Cystobacterineae</taxon>
        <taxon>Archangiaceae</taxon>
        <taxon>Archangium</taxon>
    </lineage>
</organism>